<evidence type="ECO:0000256" key="3">
    <source>
        <dbReference type="ARBA" id="ARBA00022475"/>
    </source>
</evidence>
<evidence type="ECO:0000256" key="7">
    <source>
        <dbReference type="SAM" id="Phobius"/>
    </source>
</evidence>
<dbReference type="Pfam" id="PF00884">
    <property type="entry name" value="Sulfatase"/>
    <property type="match status" value="1"/>
</dbReference>
<dbReference type="InterPro" id="IPR050448">
    <property type="entry name" value="OpgB/LTA_synthase_biosynth"/>
</dbReference>
<keyword evidence="5 7" id="KW-1133">Transmembrane helix</keyword>
<feature type="transmembrane region" description="Helical" evidence="7">
    <location>
        <begin position="21"/>
        <end position="40"/>
    </location>
</feature>
<feature type="transmembrane region" description="Helical" evidence="7">
    <location>
        <begin position="157"/>
        <end position="175"/>
    </location>
</feature>
<keyword evidence="4 7" id="KW-0812">Transmembrane</keyword>
<dbReference type="SUPFAM" id="SSF53649">
    <property type="entry name" value="Alkaline phosphatase-like"/>
    <property type="match status" value="1"/>
</dbReference>
<sequence length="701" mass="79679">MGDLQLAIQNHGMKAARRMPLLLWSIWIVFLVELMSRGGWGETFSWTFHAIPELVLNAVVVLGFLFLLTAITGRVHLSFWLVASTCLALGLISGIKLEILGVPFLPWDVLLTSETKDMAQYLKGLLNFTVISGSISFVVISFLLLYKLPRISFIFHWKHRVAMGIASLLLLTLIYTDGSMSLKRLAHIQNLAWDQTENVRTNGFLLSTIMNLQFLFLNQPEGYDQESIRSVYHSVTPAVPVPAERKPNIIVVLSESFWDATQIKDVTFSRDPLPFFHELMDKYSSGTMLSPQYGGGTANVEFEVLTGNSMRFLPQGSIPYNQYINKDVDSLGSILARQGYASTAINAFHSWFYNSKKVYENFGFNKYVPMEFFKPEYEGPYIADREVAKQIIDASTLTEGPDFIFANTMENHYHYYPGKFKENTIEVTGVTGETKGLLETYAQGLLGADDMLKRLITHYESIDEPTILLFFGDHLPSLGENYKAYKESGYLSENDPDFLDKMYRVPVLVWNNYLPKQKDTLNMSPSFVAPYLLKLAQRPGSYYTDYLYQLSQNIPVIPPENRYEDMNINKEDLKTYEKLQYDIIFGKQYGYEEMNSKIKDSSYILGQGRMVIDAVKTEASTSGNVLKITGKDLPYNSMVTINGELLPAQWTSNHELTAQLSPNKKMNYPLKVEIIVKDSKDKVIAKSNEFTYSQAMASRDL</sequence>
<feature type="domain" description="IPT/TIG" evidence="9">
    <location>
        <begin position="611"/>
        <end position="692"/>
    </location>
</feature>
<evidence type="ECO:0000256" key="5">
    <source>
        <dbReference type="ARBA" id="ARBA00022989"/>
    </source>
</evidence>
<dbReference type="InterPro" id="IPR017850">
    <property type="entry name" value="Alkaline_phosphatase_core_sf"/>
</dbReference>
<dbReference type="Pfam" id="PF01833">
    <property type="entry name" value="TIG"/>
    <property type="match status" value="1"/>
</dbReference>
<dbReference type="InterPro" id="IPR002909">
    <property type="entry name" value="IPT_dom"/>
</dbReference>
<dbReference type="RefSeq" id="WP_258218235.1">
    <property type="nucleotide sequence ID" value="NZ_JANQBD010000053.1"/>
</dbReference>
<evidence type="ECO:0000259" key="9">
    <source>
        <dbReference type="Pfam" id="PF01833"/>
    </source>
</evidence>
<gene>
    <name evidence="10" type="ORF">NV381_36845</name>
</gene>
<keyword evidence="3" id="KW-1003">Cell membrane</keyword>
<dbReference type="Proteomes" id="UP001300012">
    <property type="component" value="Unassembled WGS sequence"/>
</dbReference>
<comment type="subcellular location">
    <subcellularLocation>
        <location evidence="1">Cell membrane</location>
        <topology evidence="1">Multi-pass membrane protein</topology>
    </subcellularLocation>
</comment>
<evidence type="ECO:0000259" key="8">
    <source>
        <dbReference type="Pfam" id="PF00884"/>
    </source>
</evidence>
<evidence type="ECO:0000313" key="10">
    <source>
        <dbReference type="EMBL" id="MCR8636740.1"/>
    </source>
</evidence>
<name>A0ABT1YUM2_9BACL</name>
<feature type="transmembrane region" description="Helical" evidence="7">
    <location>
        <begin position="46"/>
        <end position="68"/>
    </location>
</feature>
<feature type="transmembrane region" description="Helical" evidence="7">
    <location>
        <begin position="80"/>
        <end position="105"/>
    </location>
</feature>
<dbReference type="PANTHER" id="PTHR47371:SF3">
    <property type="entry name" value="PHOSPHOGLYCEROL TRANSFERASE I"/>
    <property type="match status" value="1"/>
</dbReference>
<dbReference type="InterPro" id="IPR000917">
    <property type="entry name" value="Sulfatase_N"/>
</dbReference>
<organism evidence="10 11">
    <name type="scientific">Paenibacillus radicis</name>
    <name type="common">ex Xue et al. 2023</name>
    <dbReference type="NCBI Taxonomy" id="2972489"/>
    <lineage>
        <taxon>Bacteria</taxon>
        <taxon>Bacillati</taxon>
        <taxon>Bacillota</taxon>
        <taxon>Bacilli</taxon>
        <taxon>Bacillales</taxon>
        <taxon>Paenibacillaceae</taxon>
        <taxon>Paenibacillus</taxon>
    </lineage>
</organism>
<comment type="pathway">
    <text evidence="2">Cell wall biogenesis; lipoteichoic acid biosynthesis.</text>
</comment>
<keyword evidence="6 7" id="KW-0472">Membrane</keyword>
<evidence type="ECO:0000256" key="4">
    <source>
        <dbReference type="ARBA" id="ARBA00022692"/>
    </source>
</evidence>
<comment type="caution">
    <text evidence="10">The sequence shown here is derived from an EMBL/GenBank/DDBJ whole genome shotgun (WGS) entry which is preliminary data.</text>
</comment>
<feature type="domain" description="Sulfatase N-terminal" evidence="8">
    <location>
        <begin position="247"/>
        <end position="536"/>
    </location>
</feature>
<protein>
    <submittedName>
        <fullName evidence="10">LTA synthase family protein</fullName>
    </submittedName>
</protein>
<proteinExistence type="predicted"/>
<feature type="transmembrane region" description="Helical" evidence="7">
    <location>
        <begin position="125"/>
        <end position="145"/>
    </location>
</feature>
<evidence type="ECO:0000256" key="1">
    <source>
        <dbReference type="ARBA" id="ARBA00004651"/>
    </source>
</evidence>
<evidence type="ECO:0000256" key="6">
    <source>
        <dbReference type="ARBA" id="ARBA00023136"/>
    </source>
</evidence>
<accession>A0ABT1YUM2</accession>
<reference evidence="10 11" key="1">
    <citation type="submission" date="2022-08" db="EMBL/GenBank/DDBJ databases">
        <title>Paenibacillus endoradicis sp. nov., Paenibacillus radicibacter sp. nov and Paenibacillus pararadicis sp. nov., three cold-adapted plant growth-promoting bacteria isolated from root of Larix gmelinii in Great Khingan.</title>
        <authorList>
            <person name="Xue H."/>
        </authorList>
    </citation>
    <scope>NUCLEOTIDE SEQUENCE [LARGE SCALE GENOMIC DNA]</scope>
    <source>
        <strain evidence="10 11">N5-1-1-5</strain>
    </source>
</reference>
<evidence type="ECO:0000313" key="11">
    <source>
        <dbReference type="Proteomes" id="UP001300012"/>
    </source>
</evidence>
<keyword evidence="11" id="KW-1185">Reference proteome</keyword>
<dbReference type="PANTHER" id="PTHR47371">
    <property type="entry name" value="LIPOTEICHOIC ACID SYNTHASE"/>
    <property type="match status" value="1"/>
</dbReference>
<dbReference type="CDD" id="cd16015">
    <property type="entry name" value="LTA_synthase"/>
    <property type="match status" value="1"/>
</dbReference>
<dbReference type="EMBL" id="JANQBD010000053">
    <property type="protein sequence ID" value="MCR8636740.1"/>
    <property type="molecule type" value="Genomic_DNA"/>
</dbReference>
<dbReference type="Gene3D" id="3.40.720.10">
    <property type="entry name" value="Alkaline Phosphatase, subunit A"/>
    <property type="match status" value="1"/>
</dbReference>
<evidence type="ECO:0000256" key="2">
    <source>
        <dbReference type="ARBA" id="ARBA00004936"/>
    </source>
</evidence>